<dbReference type="InterPro" id="IPR013325">
    <property type="entry name" value="RNA_pol_sigma_r2"/>
</dbReference>
<evidence type="ECO:0000256" key="5">
    <source>
        <dbReference type="SAM" id="MobiDB-lite"/>
    </source>
</evidence>
<evidence type="ECO:0000256" key="1">
    <source>
        <dbReference type="ARBA" id="ARBA00010641"/>
    </source>
</evidence>
<dbReference type="InterPro" id="IPR013249">
    <property type="entry name" value="RNA_pol_sigma70_r4_t2"/>
</dbReference>
<dbReference type="InterPro" id="IPR039425">
    <property type="entry name" value="RNA_pol_sigma-70-like"/>
</dbReference>
<dbReference type="Proteomes" id="UP000677126">
    <property type="component" value="Chromosome"/>
</dbReference>
<proteinExistence type="inferred from homology"/>
<feature type="domain" description="RNA polymerase sigma-70 region 2" evidence="6">
    <location>
        <begin position="19"/>
        <end position="79"/>
    </location>
</feature>
<feature type="domain" description="RNA polymerase sigma factor 70 region 4 type 2" evidence="7">
    <location>
        <begin position="109"/>
        <end position="158"/>
    </location>
</feature>
<evidence type="ECO:0000259" key="6">
    <source>
        <dbReference type="Pfam" id="PF04542"/>
    </source>
</evidence>
<dbReference type="PANTHER" id="PTHR43133:SF63">
    <property type="entry name" value="RNA POLYMERASE SIGMA FACTOR FECI-RELATED"/>
    <property type="match status" value="1"/>
</dbReference>
<dbReference type="SUPFAM" id="SSF88946">
    <property type="entry name" value="Sigma2 domain of RNA polymerase sigma factors"/>
    <property type="match status" value="1"/>
</dbReference>
<keyword evidence="9" id="KW-1185">Reference proteome</keyword>
<evidence type="ECO:0000259" key="7">
    <source>
        <dbReference type="Pfam" id="PF08281"/>
    </source>
</evidence>
<dbReference type="RefSeq" id="WP_159108042.1">
    <property type="nucleotide sequence ID" value="NZ_CP054856.1"/>
</dbReference>
<dbReference type="Gene3D" id="1.10.10.10">
    <property type="entry name" value="Winged helix-like DNA-binding domain superfamily/Winged helix DNA-binding domain"/>
    <property type="match status" value="1"/>
</dbReference>
<dbReference type="SUPFAM" id="SSF88659">
    <property type="entry name" value="Sigma3 and sigma4 domains of RNA polymerase sigma factors"/>
    <property type="match status" value="1"/>
</dbReference>
<keyword evidence="4" id="KW-0804">Transcription</keyword>
<dbReference type="NCBIfam" id="TIGR02937">
    <property type="entry name" value="sigma70-ECF"/>
    <property type="match status" value="1"/>
</dbReference>
<dbReference type="Gene3D" id="1.10.1740.10">
    <property type="match status" value="1"/>
</dbReference>
<protein>
    <submittedName>
        <fullName evidence="8">RNA polymerase sigma factor</fullName>
    </submittedName>
</protein>
<dbReference type="InterPro" id="IPR013324">
    <property type="entry name" value="RNA_pol_sigma_r3/r4-like"/>
</dbReference>
<dbReference type="EMBL" id="CP054856">
    <property type="protein sequence ID" value="QVM84133.1"/>
    <property type="molecule type" value="Genomic_DNA"/>
</dbReference>
<dbReference type="Pfam" id="PF04542">
    <property type="entry name" value="Sigma70_r2"/>
    <property type="match status" value="1"/>
</dbReference>
<keyword evidence="3" id="KW-0731">Sigma factor</keyword>
<name>A0ABX8E5K9_9SPHN</name>
<evidence type="ECO:0000256" key="2">
    <source>
        <dbReference type="ARBA" id="ARBA00023015"/>
    </source>
</evidence>
<sequence>MNETLEKIAWFQEVILPCEPALRARLRRMVTSEADLDDLVAESLKRTYEAADWRTMHQGLRFLTRVARNILIDQARRDQVVSFDYMADIEDLQRSFSPEPLLNARDELRRLESAIAQLPERQRRALLLRRVHGHSRAEIAAIMDISVSTVETHLTRALSGLARIKLEISEYVAAGSDGEGRAAGAHRREGGRVRRSPR</sequence>
<organism evidence="8 9">
    <name type="scientific">Novosphingobium decolorationis</name>
    <dbReference type="NCBI Taxonomy" id="2698673"/>
    <lineage>
        <taxon>Bacteria</taxon>
        <taxon>Pseudomonadati</taxon>
        <taxon>Pseudomonadota</taxon>
        <taxon>Alphaproteobacteria</taxon>
        <taxon>Sphingomonadales</taxon>
        <taxon>Sphingomonadaceae</taxon>
        <taxon>Novosphingobium</taxon>
    </lineage>
</organism>
<dbReference type="Pfam" id="PF08281">
    <property type="entry name" value="Sigma70_r4_2"/>
    <property type="match status" value="1"/>
</dbReference>
<gene>
    <name evidence="8" type="ORF">HT578_10915</name>
</gene>
<evidence type="ECO:0000256" key="4">
    <source>
        <dbReference type="ARBA" id="ARBA00023163"/>
    </source>
</evidence>
<keyword evidence="2" id="KW-0805">Transcription regulation</keyword>
<reference evidence="8 9" key="1">
    <citation type="journal article" date="2021" name="Int. J. Syst. Evol. Microbiol.">
        <title>Novosphingobium decolorationis sp. nov., an aniline blue-decolourizing bacterium isolated from East Pacific sediment.</title>
        <authorList>
            <person name="Chen X."/>
            <person name="Dong B."/>
            <person name="Chen T."/>
            <person name="Ren N."/>
            <person name="Wang J."/>
            <person name="Xu Y."/>
            <person name="Yang J."/>
            <person name="Zhu S."/>
            <person name="Chen J."/>
        </authorList>
    </citation>
    <scope>NUCLEOTIDE SEQUENCE [LARGE SCALE GENOMIC DNA]</scope>
    <source>
        <strain evidence="8 9">502str22</strain>
    </source>
</reference>
<evidence type="ECO:0000313" key="9">
    <source>
        <dbReference type="Proteomes" id="UP000677126"/>
    </source>
</evidence>
<dbReference type="InterPro" id="IPR014284">
    <property type="entry name" value="RNA_pol_sigma-70_dom"/>
</dbReference>
<feature type="region of interest" description="Disordered" evidence="5">
    <location>
        <begin position="177"/>
        <end position="198"/>
    </location>
</feature>
<comment type="similarity">
    <text evidence="1">Belongs to the sigma-70 factor family. ECF subfamily.</text>
</comment>
<evidence type="ECO:0000313" key="8">
    <source>
        <dbReference type="EMBL" id="QVM84133.1"/>
    </source>
</evidence>
<accession>A0ABX8E5K9</accession>
<dbReference type="PANTHER" id="PTHR43133">
    <property type="entry name" value="RNA POLYMERASE ECF-TYPE SIGMA FACTO"/>
    <property type="match status" value="1"/>
</dbReference>
<evidence type="ECO:0000256" key="3">
    <source>
        <dbReference type="ARBA" id="ARBA00023082"/>
    </source>
</evidence>
<dbReference type="InterPro" id="IPR036388">
    <property type="entry name" value="WH-like_DNA-bd_sf"/>
</dbReference>
<dbReference type="InterPro" id="IPR007627">
    <property type="entry name" value="RNA_pol_sigma70_r2"/>
</dbReference>